<dbReference type="Pfam" id="PF12864">
    <property type="entry name" value="DUF3822"/>
    <property type="match status" value="1"/>
</dbReference>
<organism evidence="1 2">
    <name type="scientific">Sphingobacterium zhuxiongii</name>
    <dbReference type="NCBI Taxonomy" id="2662364"/>
    <lineage>
        <taxon>Bacteria</taxon>
        <taxon>Pseudomonadati</taxon>
        <taxon>Bacteroidota</taxon>
        <taxon>Sphingobacteriia</taxon>
        <taxon>Sphingobacteriales</taxon>
        <taxon>Sphingobacteriaceae</taxon>
        <taxon>Sphingobacterium</taxon>
    </lineage>
</organism>
<sequence>MNYTAAEFHLHFIAKYTLIVKANYVYDILYVIDQEGQLMVYMKYDSNRPSEEALKLLSLPFQRVYVSLPQNNLTFIPADLYQSEDEGLYQEFMENPNQAMELTDLDYLQIKAVYQYDVLLAQRWKSLFPEAHLIPEFKLNLMQVRPYVPLKGEVMGVVFNDTSTELFLFINGQFQFFNSFEVITEDDLSYFILNLFQTFGIKDKVNKAVVSAVDMEPSFQYKLQQLADEVLVIRANTKLKASDEVSDDITSSYLLDLPLCV</sequence>
<dbReference type="CDD" id="cd24013">
    <property type="entry name" value="ASKHA_ATPase_BT3980-like"/>
    <property type="match status" value="1"/>
</dbReference>
<name>A0A5Q0QF02_9SPHI</name>
<reference evidence="1 2" key="1">
    <citation type="submission" date="2019-10" db="EMBL/GenBank/DDBJ databases">
        <authorList>
            <person name="Dong K."/>
        </authorList>
    </citation>
    <scope>NUCLEOTIDE SEQUENCE [LARGE SCALE GENOMIC DNA]</scope>
    <source>
        <strain evidence="2">dk4302</strain>
    </source>
</reference>
<evidence type="ECO:0000313" key="1">
    <source>
        <dbReference type="EMBL" id="QGA26132.1"/>
    </source>
</evidence>
<proteinExistence type="predicted"/>
<dbReference type="KEGG" id="sphe:GFH32_07250"/>
<dbReference type="Gene3D" id="3.30.420.250">
    <property type="match status" value="1"/>
</dbReference>
<dbReference type="RefSeq" id="WP_153510686.1">
    <property type="nucleotide sequence ID" value="NZ_CP045652.1"/>
</dbReference>
<dbReference type="EMBL" id="CP045652">
    <property type="protein sequence ID" value="QGA26132.1"/>
    <property type="molecule type" value="Genomic_DNA"/>
</dbReference>
<dbReference type="InterPro" id="IPR024213">
    <property type="entry name" value="DUF3822"/>
</dbReference>
<gene>
    <name evidence="1" type="ORF">GFH32_07250</name>
</gene>
<accession>A0A5Q0QF02</accession>
<dbReference type="Gene3D" id="3.30.420.260">
    <property type="match status" value="1"/>
</dbReference>
<dbReference type="Proteomes" id="UP000326921">
    <property type="component" value="Chromosome"/>
</dbReference>
<keyword evidence="2" id="KW-1185">Reference proteome</keyword>
<evidence type="ECO:0000313" key="2">
    <source>
        <dbReference type="Proteomes" id="UP000326921"/>
    </source>
</evidence>
<protein>
    <submittedName>
        <fullName evidence="1">DUF3822 family protein</fullName>
    </submittedName>
</protein>
<dbReference type="AlphaFoldDB" id="A0A5Q0QF02"/>